<feature type="domain" description="Olfactomedin-like" evidence="4">
    <location>
        <begin position="15"/>
        <end position="267"/>
    </location>
</feature>
<dbReference type="EMBL" id="CALNXI010000066">
    <property type="protein sequence ID" value="CAH3017593.1"/>
    <property type="molecule type" value="Genomic_DNA"/>
</dbReference>
<dbReference type="PANTHER" id="PTHR23192">
    <property type="entry name" value="OLFACTOMEDIN-RELATED"/>
    <property type="match status" value="1"/>
</dbReference>
<dbReference type="PROSITE" id="PS51132">
    <property type="entry name" value="OLF"/>
    <property type="match status" value="1"/>
</dbReference>
<proteinExistence type="predicted"/>
<dbReference type="InterPro" id="IPR003112">
    <property type="entry name" value="Olfac-like_dom"/>
</dbReference>
<organism evidence="5 6">
    <name type="scientific">Porites evermanni</name>
    <dbReference type="NCBI Taxonomy" id="104178"/>
    <lineage>
        <taxon>Eukaryota</taxon>
        <taxon>Metazoa</taxon>
        <taxon>Cnidaria</taxon>
        <taxon>Anthozoa</taxon>
        <taxon>Hexacorallia</taxon>
        <taxon>Scleractinia</taxon>
        <taxon>Fungiina</taxon>
        <taxon>Poritidae</taxon>
        <taxon>Porites</taxon>
    </lineage>
</organism>
<evidence type="ECO:0000256" key="1">
    <source>
        <dbReference type="ARBA" id="ARBA00004613"/>
    </source>
</evidence>
<dbReference type="Pfam" id="PF02191">
    <property type="entry name" value="OLF"/>
    <property type="match status" value="1"/>
</dbReference>
<protein>
    <recommendedName>
        <fullName evidence="4">Olfactomedin-like domain-containing protein</fullName>
    </recommendedName>
</protein>
<keyword evidence="6" id="KW-1185">Reference proteome</keyword>
<evidence type="ECO:0000313" key="5">
    <source>
        <dbReference type="EMBL" id="CAH3017593.1"/>
    </source>
</evidence>
<sequence>RKLSSDTQSLFLADSCTHIKSIGKPVTHNTRYYTQGAWMKDPLGIMGAETIFVMASYAGRNELEEFANMDFFKAGIARKKYKLPYTWDGTGGVVYGSFLYYNRAGTNNVVKYNLKTEREEKQIGLAGSARKTSYQWGGYTQVDLAADEHGLWALWGYSSHSYKLRVRLIDVYTGTLTHAWHLNTEVMSSMGNAFVACGVIYCIDSYNSKSTTINFAYDTKTGKQWNPNIQFTNQFGYNSMVAYNPREKVLYAWDNRRLVTYPISFEER</sequence>
<name>A0ABN8LKC6_9CNID</name>
<gene>
    <name evidence="5" type="ORF">PEVE_00038593</name>
</gene>
<dbReference type="Proteomes" id="UP001159427">
    <property type="component" value="Unassembled WGS sequence"/>
</dbReference>
<dbReference type="InterPro" id="IPR011047">
    <property type="entry name" value="Quinoprotein_ADH-like_sf"/>
</dbReference>
<comment type="caution">
    <text evidence="3">Lacks conserved residue(s) required for the propagation of feature annotation.</text>
</comment>
<evidence type="ECO:0000259" key="4">
    <source>
        <dbReference type="PROSITE" id="PS51132"/>
    </source>
</evidence>
<feature type="non-terminal residue" evidence="5">
    <location>
        <position position="1"/>
    </location>
</feature>
<reference evidence="5 6" key="1">
    <citation type="submission" date="2022-05" db="EMBL/GenBank/DDBJ databases">
        <authorList>
            <consortium name="Genoscope - CEA"/>
            <person name="William W."/>
        </authorList>
    </citation>
    <scope>NUCLEOTIDE SEQUENCE [LARGE SCALE GENOMIC DNA]</scope>
</reference>
<comment type="caution">
    <text evidence="5">The sequence shown here is derived from an EMBL/GenBank/DDBJ whole genome shotgun (WGS) entry which is preliminary data.</text>
</comment>
<comment type="subcellular location">
    <subcellularLocation>
        <location evidence="1">Secreted</location>
    </subcellularLocation>
</comment>
<dbReference type="SMART" id="SM00284">
    <property type="entry name" value="OLF"/>
    <property type="match status" value="1"/>
</dbReference>
<dbReference type="InterPro" id="IPR050605">
    <property type="entry name" value="Olfactomedin-like_domain"/>
</dbReference>
<keyword evidence="2" id="KW-0964">Secreted</keyword>
<dbReference type="SUPFAM" id="SSF50998">
    <property type="entry name" value="Quinoprotein alcohol dehydrogenase-like"/>
    <property type="match status" value="1"/>
</dbReference>
<evidence type="ECO:0000256" key="3">
    <source>
        <dbReference type="PROSITE-ProRule" id="PRU00446"/>
    </source>
</evidence>
<evidence type="ECO:0000313" key="6">
    <source>
        <dbReference type="Proteomes" id="UP001159427"/>
    </source>
</evidence>
<evidence type="ECO:0000256" key="2">
    <source>
        <dbReference type="ARBA" id="ARBA00022525"/>
    </source>
</evidence>
<accession>A0ABN8LKC6</accession>
<dbReference type="PANTHER" id="PTHR23192:SF87">
    <property type="entry name" value="AMASSIN-3"/>
    <property type="match status" value="1"/>
</dbReference>